<name>A0A6B1D917_9CHLR</name>
<dbReference type="EMBL" id="VXMH01000071">
    <property type="protein sequence ID" value="MYC96084.1"/>
    <property type="molecule type" value="Genomic_DNA"/>
</dbReference>
<dbReference type="InterPro" id="IPR011009">
    <property type="entry name" value="Kinase-like_dom_sf"/>
</dbReference>
<dbReference type="AlphaFoldDB" id="A0A6B1D917"/>
<feature type="domain" description="Aminoglycoside phosphotransferase" evidence="1">
    <location>
        <begin position="26"/>
        <end position="270"/>
    </location>
</feature>
<dbReference type="SUPFAM" id="SSF56112">
    <property type="entry name" value="Protein kinase-like (PK-like)"/>
    <property type="match status" value="1"/>
</dbReference>
<dbReference type="Pfam" id="PF01636">
    <property type="entry name" value="APH"/>
    <property type="match status" value="1"/>
</dbReference>
<keyword evidence="2" id="KW-0808">Transferase</keyword>
<evidence type="ECO:0000313" key="2">
    <source>
        <dbReference type="EMBL" id="MYC96084.1"/>
    </source>
</evidence>
<evidence type="ECO:0000259" key="1">
    <source>
        <dbReference type="Pfam" id="PF01636"/>
    </source>
</evidence>
<comment type="caution">
    <text evidence="2">The sequence shown here is derived from an EMBL/GenBank/DDBJ whole genome shotgun (WGS) entry which is preliminary data.</text>
</comment>
<organism evidence="2">
    <name type="scientific">Caldilineaceae bacterium SB0661_bin_32</name>
    <dbReference type="NCBI Taxonomy" id="2605255"/>
    <lineage>
        <taxon>Bacteria</taxon>
        <taxon>Bacillati</taxon>
        <taxon>Chloroflexota</taxon>
        <taxon>Caldilineae</taxon>
        <taxon>Caldilineales</taxon>
        <taxon>Caldilineaceae</taxon>
    </lineage>
</organism>
<gene>
    <name evidence="2" type="ORF">F4X14_14070</name>
</gene>
<proteinExistence type="predicted"/>
<dbReference type="Gene3D" id="3.90.1200.10">
    <property type="match status" value="1"/>
</dbReference>
<protein>
    <submittedName>
        <fullName evidence="2">Aminoglycoside phosphotransferase family protein</fullName>
    </submittedName>
</protein>
<reference evidence="2" key="1">
    <citation type="submission" date="2019-09" db="EMBL/GenBank/DDBJ databases">
        <title>Characterisation of the sponge microbiome using genome-centric metagenomics.</title>
        <authorList>
            <person name="Engelberts J.P."/>
            <person name="Robbins S.J."/>
            <person name="De Goeij J.M."/>
            <person name="Aranda M."/>
            <person name="Bell S.C."/>
            <person name="Webster N.S."/>
        </authorList>
    </citation>
    <scope>NUCLEOTIDE SEQUENCE</scope>
    <source>
        <strain evidence="2">SB0661_bin_32</strain>
    </source>
</reference>
<dbReference type="PANTHER" id="PTHR21310">
    <property type="entry name" value="AMINOGLYCOSIDE PHOSPHOTRANSFERASE-RELATED-RELATED"/>
    <property type="match status" value="1"/>
</dbReference>
<dbReference type="GO" id="GO:0016740">
    <property type="term" value="F:transferase activity"/>
    <property type="evidence" value="ECO:0007669"/>
    <property type="project" value="UniProtKB-KW"/>
</dbReference>
<sequence length="301" mass="35142">MKTEREKLAEVLRHLKTDDASLLGRGMTSSLYDIGGGRVLKIHNGRQEQDYLPQLQRFTEQLQRYSFPFAVPLIYEYGAVRDVHFHVERRLPGLDFAEVFPRLTAPERRSAIASFLDGLPPLHAVHLPHLPFGEPLNQVDETASDTWPNYLQARIEATLTQSYADLQEDLPEVDRIVERFYRELSDLPLRPQKCLVHGDYFPGNVLCDERGILTAVVDFSPLTLIGDPLMDLAGAYYFWRIYDFVTGADYEFLREQISARYGPRCWKRIDLYYTFYSLRFSDCKVPDNHTYRWSLRRLREL</sequence>
<dbReference type="PANTHER" id="PTHR21310:SF15">
    <property type="entry name" value="AMINOGLYCOSIDE PHOSPHOTRANSFERASE DOMAIN-CONTAINING PROTEIN"/>
    <property type="match status" value="1"/>
</dbReference>
<dbReference type="InterPro" id="IPR051678">
    <property type="entry name" value="AGP_Transferase"/>
</dbReference>
<dbReference type="InterPro" id="IPR002575">
    <property type="entry name" value="Aminoglycoside_PTrfase"/>
</dbReference>
<accession>A0A6B1D917</accession>